<comment type="similarity">
    <text evidence="1 3">Belongs to the short-chain dehydrogenases/reductases (SDR) family.</text>
</comment>
<name>A0A919SI97_9ACTN</name>
<dbReference type="InterPro" id="IPR036291">
    <property type="entry name" value="NAD(P)-bd_dom_sf"/>
</dbReference>
<evidence type="ECO:0000259" key="4">
    <source>
        <dbReference type="SMART" id="SM00822"/>
    </source>
</evidence>
<dbReference type="PRINTS" id="PR00081">
    <property type="entry name" value="GDHRDH"/>
</dbReference>
<dbReference type="EMBL" id="BOQL01000043">
    <property type="protein sequence ID" value="GIM73245.1"/>
    <property type="molecule type" value="Genomic_DNA"/>
</dbReference>
<dbReference type="Proteomes" id="UP000681340">
    <property type="component" value="Unassembled WGS sequence"/>
</dbReference>
<dbReference type="Pfam" id="PF00106">
    <property type="entry name" value="adh_short"/>
    <property type="match status" value="1"/>
</dbReference>
<evidence type="ECO:0000313" key="5">
    <source>
        <dbReference type="EMBL" id="GIM73245.1"/>
    </source>
</evidence>
<dbReference type="AlphaFoldDB" id="A0A919SI97"/>
<dbReference type="InterPro" id="IPR057326">
    <property type="entry name" value="KR_dom"/>
</dbReference>
<dbReference type="SMART" id="SM00822">
    <property type="entry name" value="PKS_KR"/>
    <property type="match status" value="1"/>
</dbReference>
<accession>A0A919SI97</accession>
<comment type="caution">
    <text evidence="5">The sequence shown here is derived from an EMBL/GenBank/DDBJ whole genome shotgun (WGS) entry which is preliminary data.</text>
</comment>
<proteinExistence type="inferred from homology"/>
<evidence type="ECO:0000256" key="3">
    <source>
        <dbReference type="RuleBase" id="RU000363"/>
    </source>
</evidence>
<dbReference type="PROSITE" id="PS00061">
    <property type="entry name" value="ADH_SHORT"/>
    <property type="match status" value="1"/>
</dbReference>
<dbReference type="PANTHER" id="PTHR44196">
    <property type="entry name" value="DEHYDROGENASE/REDUCTASE SDR FAMILY MEMBER 7B"/>
    <property type="match status" value="1"/>
</dbReference>
<evidence type="ECO:0000256" key="2">
    <source>
        <dbReference type="ARBA" id="ARBA00023002"/>
    </source>
</evidence>
<dbReference type="RefSeq" id="WP_246595468.1">
    <property type="nucleotide sequence ID" value="NZ_BAABEA010000049.1"/>
</dbReference>
<feature type="domain" description="Ketoreductase" evidence="4">
    <location>
        <begin position="11"/>
        <end position="195"/>
    </location>
</feature>
<dbReference type="InterPro" id="IPR020904">
    <property type="entry name" value="Sc_DH/Rdtase_CS"/>
</dbReference>
<dbReference type="SUPFAM" id="SSF51735">
    <property type="entry name" value="NAD(P)-binding Rossmann-fold domains"/>
    <property type="match status" value="1"/>
</dbReference>
<keyword evidence="2" id="KW-0560">Oxidoreductase</keyword>
<evidence type="ECO:0000256" key="1">
    <source>
        <dbReference type="ARBA" id="ARBA00006484"/>
    </source>
</evidence>
<dbReference type="InterPro" id="IPR002347">
    <property type="entry name" value="SDR_fam"/>
</dbReference>
<organism evidence="5 6">
    <name type="scientific">Actinoplanes auranticolor</name>
    <dbReference type="NCBI Taxonomy" id="47988"/>
    <lineage>
        <taxon>Bacteria</taxon>
        <taxon>Bacillati</taxon>
        <taxon>Actinomycetota</taxon>
        <taxon>Actinomycetes</taxon>
        <taxon>Micromonosporales</taxon>
        <taxon>Micromonosporaceae</taxon>
        <taxon>Actinoplanes</taxon>
    </lineage>
</organism>
<keyword evidence="6" id="KW-1185">Reference proteome</keyword>
<protein>
    <submittedName>
        <fullName evidence="5">Acetoin dehydrogenase</fullName>
    </submittedName>
</protein>
<dbReference type="GO" id="GO:0016491">
    <property type="term" value="F:oxidoreductase activity"/>
    <property type="evidence" value="ECO:0007669"/>
    <property type="project" value="UniProtKB-KW"/>
</dbReference>
<dbReference type="PRINTS" id="PR00080">
    <property type="entry name" value="SDRFAMILY"/>
</dbReference>
<sequence>MTVERFAFAGRTCVITGAASGIGAALTLDLARRRAVLALVDRDAEGLDRVAALARQAGAQEVSTHVVDLSDGGDRLDLAAAVAERHGGADLLVNNAGVALNGTFEQVSMKDFDWLMEINLHAVIRTTKAFLPQLLSRPGAHVVNISSLFGLIAPPTQVAYVTSKYGVRGFSEALRHELAGQVGVTVVHPGGIRTNIATSARLSGPDVDGRQAEQAAEFTRKALTLPPEEAAKLIVAAVQARKPRLVITRVAKLADVLARVAPGRYWNVIQRQLDKRGLM</sequence>
<dbReference type="GO" id="GO:0016020">
    <property type="term" value="C:membrane"/>
    <property type="evidence" value="ECO:0007669"/>
    <property type="project" value="TreeGrafter"/>
</dbReference>
<reference evidence="5" key="1">
    <citation type="submission" date="2021-03" db="EMBL/GenBank/DDBJ databases">
        <title>Whole genome shotgun sequence of Actinoplanes auranticolor NBRC 12245.</title>
        <authorList>
            <person name="Komaki H."/>
            <person name="Tamura T."/>
        </authorList>
    </citation>
    <scope>NUCLEOTIDE SEQUENCE</scope>
    <source>
        <strain evidence="5">NBRC 12245</strain>
    </source>
</reference>
<gene>
    <name evidence="5" type="ORF">Aau02nite_55030</name>
</gene>
<dbReference type="PANTHER" id="PTHR44196:SF1">
    <property type="entry name" value="DEHYDROGENASE_REDUCTASE SDR FAMILY MEMBER 7B"/>
    <property type="match status" value="1"/>
</dbReference>
<dbReference type="Gene3D" id="3.40.50.720">
    <property type="entry name" value="NAD(P)-binding Rossmann-like Domain"/>
    <property type="match status" value="1"/>
</dbReference>
<evidence type="ECO:0000313" key="6">
    <source>
        <dbReference type="Proteomes" id="UP000681340"/>
    </source>
</evidence>